<evidence type="ECO:0000256" key="10">
    <source>
        <dbReference type="ARBA" id="ARBA00045076"/>
    </source>
</evidence>
<comment type="subunit">
    <text evidence="11">Homotetramer. Interacts with CALM in a calcium-dependent manner.</text>
</comment>
<dbReference type="PANTHER" id="PTHR11808">
    <property type="entry name" value="TRANS-SULFURATION ENZYME FAMILY MEMBER"/>
    <property type="match status" value="1"/>
</dbReference>
<dbReference type="Gene3D" id="3.40.640.10">
    <property type="entry name" value="Type I PLP-dependent aspartate aminotransferase-like (Major domain)"/>
    <property type="match status" value="1"/>
</dbReference>
<dbReference type="InterPro" id="IPR015421">
    <property type="entry name" value="PyrdxlP-dep_Trfase_major"/>
</dbReference>
<dbReference type="PANTHER" id="PTHR11808:SF15">
    <property type="entry name" value="CYSTATHIONINE GAMMA-LYASE"/>
    <property type="match status" value="1"/>
</dbReference>
<reference evidence="21" key="1">
    <citation type="submission" date="2025-08" db="UniProtKB">
        <authorList>
            <consortium name="Ensembl"/>
        </authorList>
    </citation>
    <scope>IDENTIFICATION</scope>
</reference>
<evidence type="ECO:0000256" key="20">
    <source>
        <dbReference type="SAM" id="MobiDB-lite"/>
    </source>
</evidence>
<proteinExistence type="inferred from homology"/>
<comment type="catalytic activity">
    <reaction evidence="15">
        <text>L-cysteine + H2O = hydrogen sulfide + pyruvate + NH4(+) + H(+)</text>
        <dbReference type="Rhea" id="RHEA:24931"/>
        <dbReference type="ChEBI" id="CHEBI:15361"/>
        <dbReference type="ChEBI" id="CHEBI:15377"/>
        <dbReference type="ChEBI" id="CHEBI:15378"/>
        <dbReference type="ChEBI" id="CHEBI:28938"/>
        <dbReference type="ChEBI" id="CHEBI:29919"/>
        <dbReference type="ChEBI" id="CHEBI:35235"/>
        <dbReference type="EC" id="4.4.1.1"/>
    </reaction>
    <physiologicalReaction direction="left-to-right" evidence="15">
        <dbReference type="Rhea" id="RHEA:24932"/>
    </physiologicalReaction>
</comment>
<evidence type="ECO:0000256" key="15">
    <source>
        <dbReference type="ARBA" id="ARBA00047376"/>
    </source>
</evidence>
<evidence type="ECO:0000256" key="16">
    <source>
        <dbReference type="ARBA" id="ARBA00047477"/>
    </source>
</evidence>
<dbReference type="GO" id="GO:0019343">
    <property type="term" value="P:cysteine biosynthetic process via cystathionine"/>
    <property type="evidence" value="ECO:0007669"/>
    <property type="project" value="TreeGrafter"/>
</dbReference>
<comment type="catalytic activity">
    <reaction evidence="16">
        <text>L,L-cystathionine + H2O = 2-oxobutanoate + L-cysteine + NH4(+)</text>
        <dbReference type="Rhea" id="RHEA:14005"/>
        <dbReference type="ChEBI" id="CHEBI:15377"/>
        <dbReference type="ChEBI" id="CHEBI:16763"/>
        <dbReference type="ChEBI" id="CHEBI:28938"/>
        <dbReference type="ChEBI" id="CHEBI:35235"/>
        <dbReference type="ChEBI" id="CHEBI:58161"/>
        <dbReference type="EC" id="4.4.1.1"/>
    </reaction>
    <physiologicalReaction direction="left-to-right" evidence="16">
        <dbReference type="Rhea" id="RHEA:14006"/>
    </physiologicalReaction>
</comment>
<evidence type="ECO:0000256" key="12">
    <source>
        <dbReference type="ARBA" id="ARBA00047175"/>
    </source>
</evidence>
<evidence type="ECO:0000256" key="3">
    <source>
        <dbReference type="ARBA" id="ARBA00009077"/>
    </source>
</evidence>
<dbReference type="Proteomes" id="UP000694410">
    <property type="component" value="Unplaced"/>
</dbReference>
<feature type="compositionally biased region" description="Gly residues" evidence="20">
    <location>
        <begin position="338"/>
        <end position="348"/>
    </location>
</feature>
<comment type="pathway">
    <text evidence="2">Amino-acid biosynthesis; L-cysteine biosynthesis; L-cysteine from L-homocysteine and L-serine: step 2/2.</text>
</comment>
<dbReference type="AlphaFoldDB" id="A0A8C0UC00"/>
<reference evidence="21" key="2">
    <citation type="submission" date="2025-09" db="UniProtKB">
        <authorList>
            <consortium name="Ensembl"/>
        </authorList>
    </citation>
    <scope>IDENTIFICATION</scope>
</reference>
<accession>A0A8C0UC00</accession>
<evidence type="ECO:0000256" key="4">
    <source>
        <dbReference type="ARBA" id="ARBA00012085"/>
    </source>
</evidence>
<sequence length="471" mass="50935">MPELSWIHPCAAALEAVGAGSPRSQPIPVCPSVCAGSVLCTSSSCFHWLHVPSETVTEQVLFRGKVRKAKASLTCCVTSNMAHLPLTPFSSGLAFSSGMGAILNICHLLKTGDKIVSMDEVYEGTRELFEKIKEEYNLKVDYVDCTDLKELEAAITPDTKLVWLETPTNPTLKVIDIQACADVAHRQPGVLLAVDNSFMSAYFQRPLSLGADICVSSATKYMNGHSDVLMGLVSVNRDDLYERLKFLQIPLGAVPSPFDCFLCNRGLKTLHIRMKLHFHNGLAVAEFLESRPRVEKVIYPGERAGVWEHPQGRGLGASPGQGSGSIPRAGVWEHPQGRGLGASPGQGSGSIPRAGIWEHPQGRGLGAVVPCSWGWVLSSGLEFTGNSPNSPCSRVAFPPPVPCDAEAVHRLSWDDHLLHQRGKRKCRCLPQEPEGKGIKSTSEGAEPALLRGGWKWLFLPSAVCVPLSNHG</sequence>
<evidence type="ECO:0000256" key="13">
    <source>
        <dbReference type="ARBA" id="ARBA00047199"/>
    </source>
</evidence>
<keyword evidence="7" id="KW-0028">Amino-acid biosynthesis</keyword>
<dbReference type="InterPro" id="IPR000277">
    <property type="entry name" value="Cys/Met-Metab_PyrdxlP-dep_enz"/>
</dbReference>
<dbReference type="GO" id="GO:0019346">
    <property type="term" value="P:transsulfuration"/>
    <property type="evidence" value="ECO:0007669"/>
    <property type="project" value="InterPro"/>
</dbReference>
<dbReference type="PROSITE" id="PS00868">
    <property type="entry name" value="CYS_MET_METAB_PP"/>
    <property type="match status" value="1"/>
</dbReference>
<evidence type="ECO:0000256" key="7">
    <source>
        <dbReference type="ARBA" id="ARBA00023192"/>
    </source>
</evidence>
<comment type="catalytic activity">
    <reaction evidence="10">
        <text>L-homoserine = 2-oxobutanoate + NH4(+)</text>
        <dbReference type="Rhea" id="RHEA:24923"/>
        <dbReference type="ChEBI" id="CHEBI:16763"/>
        <dbReference type="ChEBI" id="CHEBI:28938"/>
        <dbReference type="ChEBI" id="CHEBI:57476"/>
        <dbReference type="EC" id="4.4.1.1"/>
    </reaction>
    <physiologicalReaction direction="left-to-right" evidence="10">
        <dbReference type="Rhea" id="RHEA:24924"/>
    </physiologicalReaction>
</comment>
<name>A0A8C0UC00_CYACU</name>
<dbReference type="GO" id="GO:0005737">
    <property type="term" value="C:cytoplasm"/>
    <property type="evidence" value="ECO:0007669"/>
    <property type="project" value="TreeGrafter"/>
</dbReference>
<keyword evidence="6 19" id="KW-0663">Pyridoxal phosphate</keyword>
<evidence type="ECO:0000256" key="18">
    <source>
        <dbReference type="ARBA" id="ARBA00048780"/>
    </source>
</evidence>
<protein>
    <recommendedName>
        <fullName evidence="5">Cystathionine gamma-lyase</fullName>
        <ecNumber evidence="4">4.4.1.1</ecNumber>
        <ecNumber evidence="12">4.4.1.2</ecNumber>
    </recommendedName>
    <alternativeName>
        <fullName evidence="14">Cysteine desulfhydrase</fullName>
    </alternativeName>
    <alternativeName>
        <fullName evidence="9">Cysteine-protein sulfhydrase</fullName>
    </alternativeName>
    <alternativeName>
        <fullName evidence="8">Gamma-cystathionase</fullName>
    </alternativeName>
    <alternativeName>
        <fullName evidence="13">Homocysteine desulfhydrase</fullName>
    </alternativeName>
</protein>
<keyword evidence="22" id="KW-1185">Reference proteome</keyword>
<evidence type="ECO:0000256" key="1">
    <source>
        <dbReference type="ARBA" id="ARBA00001933"/>
    </source>
</evidence>
<evidence type="ECO:0000256" key="19">
    <source>
        <dbReference type="RuleBase" id="RU362118"/>
    </source>
</evidence>
<evidence type="ECO:0000313" key="21">
    <source>
        <dbReference type="Ensembl" id="ENSCCEP00000006675.1"/>
    </source>
</evidence>
<dbReference type="Pfam" id="PF01053">
    <property type="entry name" value="Cys_Met_Meta_PP"/>
    <property type="match status" value="1"/>
</dbReference>
<comment type="similarity">
    <text evidence="3 19">Belongs to the trans-sulfuration enzymes family.</text>
</comment>
<dbReference type="GO" id="GO:0004123">
    <property type="term" value="F:cystathionine gamma-lyase activity"/>
    <property type="evidence" value="ECO:0007669"/>
    <property type="project" value="TreeGrafter"/>
</dbReference>
<evidence type="ECO:0000256" key="8">
    <source>
        <dbReference type="ARBA" id="ARBA00029853"/>
    </source>
</evidence>
<evidence type="ECO:0000256" key="17">
    <source>
        <dbReference type="ARBA" id="ARBA00048625"/>
    </source>
</evidence>
<evidence type="ECO:0000256" key="11">
    <source>
        <dbReference type="ARBA" id="ARBA00046537"/>
    </source>
</evidence>
<dbReference type="UniPathway" id="UPA00136">
    <property type="reaction ID" value="UER00202"/>
</dbReference>
<evidence type="ECO:0000256" key="14">
    <source>
        <dbReference type="ARBA" id="ARBA00047211"/>
    </source>
</evidence>
<evidence type="ECO:0000256" key="5">
    <source>
        <dbReference type="ARBA" id="ARBA00017343"/>
    </source>
</evidence>
<keyword evidence="7" id="KW-0198">Cysteine biosynthesis</keyword>
<organism evidence="21 22">
    <name type="scientific">Cyanistes caeruleus</name>
    <name type="common">Eurasian blue tit</name>
    <name type="synonym">Parus caeruleus</name>
    <dbReference type="NCBI Taxonomy" id="156563"/>
    <lineage>
        <taxon>Eukaryota</taxon>
        <taxon>Metazoa</taxon>
        <taxon>Chordata</taxon>
        <taxon>Craniata</taxon>
        <taxon>Vertebrata</taxon>
        <taxon>Euteleostomi</taxon>
        <taxon>Archelosauria</taxon>
        <taxon>Archosauria</taxon>
        <taxon>Dinosauria</taxon>
        <taxon>Saurischia</taxon>
        <taxon>Theropoda</taxon>
        <taxon>Coelurosauria</taxon>
        <taxon>Aves</taxon>
        <taxon>Neognathae</taxon>
        <taxon>Neoaves</taxon>
        <taxon>Telluraves</taxon>
        <taxon>Australaves</taxon>
        <taxon>Passeriformes</taxon>
        <taxon>Paridae</taxon>
        <taxon>Cyanistes</taxon>
    </lineage>
</organism>
<dbReference type="GO" id="GO:0047982">
    <property type="term" value="F:homocysteine desulfhydrase activity"/>
    <property type="evidence" value="ECO:0007669"/>
    <property type="project" value="UniProtKB-EC"/>
</dbReference>
<dbReference type="InterPro" id="IPR015424">
    <property type="entry name" value="PyrdxlP-dep_Trfase"/>
</dbReference>
<evidence type="ECO:0000256" key="2">
    <source>
        <dbReference type="ARBA" id="ARBA00005038"/>
    </source>
</evidence>
<dbReference type="FunFam" id="3.40.640.10:FF:000046">
    <property type="entry name" value="Cystathionine gamma-lyase"/>
    <property type="match status" value="1"/>
</dbReference>
<comment type="catalytic activity">
    <reaction evidence="18">
        <text>L-homocysteine + H2O = 2-oxobutanoate + hydrogen sulfide + NH4(+) + H(+)</text>
        <dbReference type="Rhea" id="RHEA:14501"/>
        <dbReference type="ChEBI" id="CHEBI:15377"/>
        <dbReference type="ChEBI" id="CHEBI:15378"/>
        <dbReference type="ChEBI" id="CHEBI:16763"/>
        <dbReference type="ChEBI" id="CHEBI:28938"/>
        <dbReference type="ChEBI" id="CHEBI:29919"/>
        <dbReference type="ChEBI" id="CHEBI:58199"/>
        <dbReference type="EC" id="4.4.1.2"/>
    </reaction>
    <physiologicalReaction direction="left-to-right" evidence="18">
        <dbReference type="Rhea" id="RHEA:14502"/>
    </physiologicalReaction>
</comment>
<dbReference type="SUPFAM" id="SSF53383">
    <property type="entry name" value="PLP-dependent transferases"/>
    <property type="match status" value="1"/>
</dbReference>
<evidence type="ECO:0000256" key="9">
    <source>
        <dbReference type="ARBA" id="ARBA00031772"/>
    </source>
</evidence>
<evidence type="ECO:0000313" key="22">
    <source>
        <dbReference type="Proteomes" id="UP000694410"/>
    </source>
</evidence>
<gene>
    <name evidence="21" type="primary">LOC111932942</name>
</gene>
<dbReference type="Gene3D" id="3.90.1150.10">
    <property type="entry name" value="Aspartate Aminotransferase, domain 1"/>
    <property type="match status" value="1"/>
</dbReference>
<feature type="region of interest" description="Disordered" evidence="20">
    <location>
        <begin position="309"/>
        <end position="348"/>
    </location>
</feature>
<dbReference type="Ensembl" id="ENSCCET00000010816.1">
    <property type="protein sequence ID" value="ENSCCEP00000006675.1"/>
    <property type="gene ID" value="ENSCCEG00000007124.1"/>
</dbReference>
<dbReference type="InterPro" id="IPR015422">
    <property type="entry name" value="PyrdxlP-dep_Trfase_small"/>
</dbReference>
<dbReference type="EC" id="4.4.1.1" evidence="4"/>
<dbReference type="EC" id="4.4.1.2" evidence="12"/>
<comment type="catalytic activity">
    <reaction evidence="17">
        <text>L-selenocystathionine + H2O = L-selenocysteine + 2-oxobutanoate + NH4(+)</text>
        <dbReference type="Rhea" id="RHEA:31151"/>
        <dbReference type="ChEBI" id="CHEBI:15377"/>
        <dbReference type="ChEBI" id="CHEBI:16763"/>
        <dbReference type="ChEBI" id="CHEBI:28938"/>
        <dbReference type="ChEBI" id="CHEBI:57843"/>
        <dbReference type="ChEBI" id="CHEBI:62226"/>
    </reaction>
    <physiologicalReaction direction="left-to-right" evidence="17">
        <dbReference type="Rhea" id="RHEA:31152"/>
    </physiologicalReaction>
</comment>
<dbReference type="GO" id="GO:0030170">
    <property type="term" value="F:pyridoxal phosphate binding"/>
    <property type="evidence" value="ECO:0007669"/>
    <property type="project" value="InterPro"/>
</dbReference>
<evidence type="ECO:0000256" key="6">
    <source>
        <dbReference type="ARBA" id="ARBA00022898"/>
    </source>
</evidence>
<feature type="compositionally biased region" description="Gly residues" evidence="20">
    <location>
        <begin position="313"/>
        <end position="323"/>
    </location>
</feature>
<comment type="cofactor">
    <cofactor evidence="1 19">
        <name>pyridoxal 5'-phosphate</name>
        <dbReference type="ChEBI" id="CHEBI:597326"/>
    </cofactor>
</comment>
<dbReference type="InterPro" id="IPR054542">
    <property type="entry name" value="Cys_met_metab_PP"/>
</dbReference>